<protein>
    <submittedName>
        <fullName evidence="2">Uncharacterized protein</fullName>
    </submittedName>
</protein>
<reference evidence="2" key="2">
    <citation type="submission" date="2020-05" db="UniProtKB">
        <authorList>
            <consortium name="EnsemblMetazoa"/>
        </authorList>
    </citation>
    <scope>IDENTIFICATION</scope>
    <source>
        <strain evidence="2">IAEA</strain>
    </source>
</reference>
<keyword evidence="1" id="KW-0812">Transmembrane</keyword>
<evidence type="ECO:0000313" key="2">
    <source>
        <dbReference type="EnsemblMetazoa" id="GPAI007066-PA"/>
    </source>
</evidence>
<proteinExistence type="predicted"/>
<dbReference type="EnsemblMetazoa" id="GPAI007066-RA">
    <property type="protein sequence ID" value="GPAI007066-PA"/>
    <property type="gene ID" value="GPAI007066"/>
</dbReference>
<reference evidence="3" key="1">
    <citation type="submission" date="2014-03" db="EMBL/GenBank/DDBJ databases">
        <authorList>
            <person name="Aksoy S."/>
            <person name="Warren W."/>
            <person name="Wilson R.K."/>
        </authorList>
    </citation>
    <scope>NUCLEOTIDE SEQUENCE [LARGE SCALE GENOMIC DNA]</scope>
    <source>
        <strain evidence="3">IAEA</strain>
    </source>
</reference>
<dbReference type="VEuPathDB" id="VectorBase:GPAI007066"/>
<dbReference type="AlphaFoldDB" id="A0A1A9Z8M3"/>
<keyword evidence="1" id="KW-0472">Membrane</keyword>
<keyword evidence="1" id="KW-1133">Transmembrane helix</keyword>
<feature type="transmembrane region" description="Helical" evidence="1">
    <location>
        <begin position="6"/>
        <end position="21"/>
    </location>
</feature>
<keyword evidence="3" id="KW-1185">Reference proteome</keyword>
<evidence type="ECO:0000256" key="1">
    <source>
        <dbReference type="SAM" id="Phobius"/>
    </source>
</evidence>
<sequence>MDSDELIICIMIAAMVWECYCRRRKYKKRWGNDWAVFSSDTYDGMVYSATLNLFRKLRGSYAMF</sequence>
<name>A0A1A9Z8M3_GLOPL</name>
<accession>A0A1A9Z8M3</accession>
<dbReference type="Proteomes" id="UP000092445">
    <property type="component" value="Unassembled WGS sequence"/>
</dbReference>
<evidence type="ECO:0000313" key="3">
    <source>
        <dbReference type="Proteomes" id="UP000092445"/>
    </source>
</evidence>
<organism evidence="2 3">
    <name type="scientific">Glossina pallidipes</name>
    <name type="common">Tsetse fly</name>
    <dbReference type="NCBI Taxonomy" id="7398"/>
    <lineage>
        <taxon>Eukaryota</taxon>
        <taxon>Metazoa</taxon>
        <taxon>Ecdysozoa</taxon>
        <taxon>Arthropoda</taxon>
        <taxon>Hexapoda</taxon>
        <taxon>Insecta</taxon>
        <taxon>Pterygota</taxon>
        <taxon>Neoptera</taxon>
        <taxon>Endopterygota</taxon>
        <taxon>Diptera</taxon>
        <taxon>Brachycera</taxon>
        <taxon>Muscomorpha</taxon>
        <taxon>Hippoboscoidea</taxon>
        <taxon>Glossinidae</taxon>
        <taxon>Glossina</taxon>
    </lineage>
</organism>